<dbReference type="EMBL" id="JABCIY010000193">
    <property type="protein sequence ID" value="KAF7189299.1"/>
    <property type="molecule type" value="Genomic_DNA"/>
</dbReference>
<evidence type="ECO:0000313" key="7">
    <source>
        <dbReference type="EMBL" id="KAF7189299.1"/>
    </source>
</evidence>
<organism evidence="7 8">
    <name type="scientific">Pseudocercospora fuligena</name>
    <dbReference type="NCBI Taxonomy" id="685502"/>
    <lineage>
        <taxon>Eukaryota</taxon>
        <taxon>Fungi</taxon>
        <taxon>Dikarya</taxon>
        <taxon>Ascomycota</taxon>
        <taxon>Pezizomycotina</taxon>
        <taxon>Dothideomycetes</taxon>
        <taxon>Dothideomycetidae</taxon>
        <taxon>Mycosphaerellales</taxon>
        <taxon>Mycosphaerellaceae</taxon>
        <taxon>Pseudocercospora</taxon>
    </lineage>
</organism>
<feature type="region of interest" description="Disordered" evidence="5">
    <location>
        <begin position="375"/>
        <end position="414"/>
    </location>
</feature>
<evidence type="ECO:0000256" key="2">
    <source>
        <dbReference type="ARBA" id="ARBA00004123"/>
    </source>
</evidence>
<dbReference type="Pfam" id="PF00160">
    <property type="entry name" value="Pro_isomerase"/>
    <property type="match status" value="1"/>
</dbReference>
<dbReference type="PRINTS" id="PR00153">
    <property type="entry name" value="CSAPPISMRASE"/>
</dbReference>
<comment type="subcellular location">
    <subcellularLocation>
        <location evidence="2">Nucleus</location>
    </subcellularLocation>
</comment>
<dbReference type="GO" id="GO:0006457">
    <property type="term" value="P:protein folding"/>
    <property type="evidence" value="ECO:0007669"/>
    <property type="project" value="InterPro"/>
</dbReference>
<accession>A0A8H6VII6</accession>
<dbReference type="GO" id="GO:0071013">
    <property type="term" value="C:catalytic step 2 spliceosome"/>
    <property type="evidence" value="ECO:0007669"/>
    <property type="project" value="TreeGrafter"/>
</dbReference>
<sequence>MANLYNLEPQPTAKVVLNTTAGDLTIELFAKQTPLASRNFLQHCLDGYYNNTIFHRLVPGFIIQGGDPTGTGSGGVSAVNDGEPFQDEFHSRLKFNRRGLLGMANEGPSSNGSQFFFTLDQTPELQGKNTMFGRIEGDTIYNLMKMTDKDLVGLEEGSERPLYPTKVTGAEILVNPFEDMVARVKEAPRTKAESKKPDAKKRKKPAGKNVMSFGGEEEEEAAPVLKKAKANPKLVAAEEEDAKPAAKIPKEKKAKKDIVEEPAQPETEPETTRPAQEKNSKEEDEEEEESDSEPEDREARRRQKVLEDTNAQIAQLKASMKRTVDTKPKEKDKPNNALEAMIPATSTRGRKRGKASDEQGAFDLFKSFKARLEDLPEDKTSADPVDAPQTKAHEDSNGDKSALPTTAEPDNDDEAELCDLHFIANCQSCKAWDEEKPDGDAEADGDDDPGWMAHTLSFVKDTLGKDLQWKEQMKQIEVIDPKEKARALKEERRKERDHKGKDKVRDRR</sequence>
<reference evidence="7" key="1">
    <citation type="submission" date="2020-04" db="EMBL/GenBank/DDBJ databases">
        <title>Draft genome resource of the tomato pathogen Pseudocercospora fuligena.</title>
        <authorList>
            <person name="Zaccaron A."/>
        </authorList>
    </citation>
    <scope>NUCLEOTIDE SEQUENCE</scope>
    <source>
        <strain evidence="7">PF001</strain>
    </source>
</reference>
<evidence type="ECO:0000256" key="1">
    <source>
        <dbReference type="ARBA" id="ARBA00000971"/>
    </source>
</evidence>
<proteinExistence type="inferred from homology"/>
<gene>
    <name evidence="7" type="ORF">HII31_09452</name>
</gene>
<evidence type="ECO:0000313" key="8">
    <source>
        <dbReference type="Proteomes" id="UP000660729"/>
    </source>
</evidence>
<keyword evidence="3" id="KW-0539">Nucleus</keyword>
<keyword evidence="7" id="KW-0413">Isomerase</keyword>
<dbReference type="GO" id="GO:0003755">
    <property type="term" value="F:peptidyl-prolyl cis-trans isomerase activity"/>
    <property type="evidence" value="ECO:0007669"/>
    <property type="project" value="UniProtKB-EC"/>
</dbReference>
<feature type="compositionally biased region" description="Acidic residues" evidence="5">
    <location>
        <begin position="282"/>
        <end position="296"/>
    </location>
</feature>
<dbReference type="AlphaFoldDB" id="A0A8H6VII6"/>
<dbReference type="InterPro" id="IPR044666">
    <property type="entry name" value="Cyclophilin_A-like"/>
</dbReference>
<feature type="compositionally biased region" description="Basic and acidic residues" evidence="5">
    <location>
        <begin position="242"/>
        <end position="259"/>
    </location>
</feature>
<evidence type="ECO:0000259" key="6">
    <source>
        <dbReference type="PROSITE" id="PS50072"/>
    </source>
</evidence>
<evidence type="ECO:0000256" key="3">
    <source>
        <dbReference type="ARBA" id="ARBA00023242"/>
    </source>
</evidence>
<comment type="similarity">
    <text evidence="4">Belongs to the cyclophilin-type PPIase family. CWC27 subfamily.</text>
</comment>
<dbReference type="PROSITE" id="PS50072">
    <property type="entry name" value="CSA_PPIASE_2"/>
    <property type="match status" value="1"/>
</dbReference>
<dbReference type="Proteomes" id="UP000660729">
    <property type="component" value="Unassembled WGS sequence"/>
</dbReference>
<dbReference type="Gene3D" id="2.40.100.10">
    <property type="entry name" value="Cyclophilin-like"/>
    <property type="match status" value="1"/>
</dbReference>
<protein>
    <submittedName>
        <fullName evidence="7">Peptidyl-prolyl isomerase cwc-27</fullName>
    </submittedName>
</protein>
<name>A0A8H6VII6_9PEZI</name>
<dbReference type="PROSITE" id="PS00170">
    <property type="entry name" value="CSA_PPIASE_1"/>
    <property type="match status" value="1"/>
</dbReference>
<dbReference type="InterPro" id="IPR029000">
    <property type="entry name" value="Cyclophilin-like_dom_sf"/>
</dbReference>
<dbReference type="SUPFAM" id="SSF50891">
    <property type="entry name" value="Cyclophilin-like"/>
    <property type="match status" value="1"/>
</dbReference>
<dbReference type="OrthoDB" id="442970at2759"/>
<evidence type="ECO:0000256" key="4">
    <source>
        <dbReference type="ARBA" id="ARBA00038509"/>
    </source>
</evidence>
<feature type="domain" description="PPIase cyclophilin-type" evidence="6">
    <location>
        <begin position="18"/>
        <end position="172"/>
    </location>
</feature>
<feature type="region of interest" description="Disordered" evidence="5">
    <location>
        <begin position="186"/>
        <end position="358"/>
    </location>
</feature>
<dbReference type="InterPro" id="IPR002130">
    <property type="entry name" value="Cyclophilin-type_PPIase_dom"/>
</dbReference>
<feature type="region of interest" description="Disordered" evidence="5">
    <location>
        <begin position="480"/>
        <end position="508"/>
    </location>
</feature>
<dbReference type="InterPro" id="IPR020892">
    <property type="entry name" value="Cyclophilin-type_PPIase_CS"/>
</dbReference>
<dbReference type="CDD" id="cd01925">
    <property type="entry name" value="cyclophilin_CeCYP16-like"/>
    <property type="match status" value="1"/>
</dbReference>
<keyword evidence="8" id="KW-1185">Reference proteome</keyword>
<evidence type="ECO:0000256" key="5">
    <source>
        <dbReference type="SAM" id="MobiDB-lite"/>
    </source>
</evidence>
<dbReference type="PANTHER" id="PTHR45625:SF6">
    <property type="entry name" value="SPLICEOSOME-ASSOCIATED PROTEIN CWC27 HOMOLOG"/>
    <property type="match status" value="1"/>
</dbReference>
<comment type="catalytic activity">
    <reaction evidence="1">
        <text>[protein]-peptidylproline (omega=180) = [protein]-peptidylproline (omega=0)</text>
        <dbReference type="Rhea" id="RHEA:16237"/>
        <dbReference type="Rhea" id="RHEA-COMP:10747"/>
        <dbReference type="Rhea" id="RHEA-COMP:10748"/>
        <dbReference type="ChEBI" id="CHEBI:83833"/>
        <dbReference type="ChEBI" id="CHEBI:83834"/>
        <dbReference type="EC" id="5.2.1.8"/>
    </reaction>
</comment>
<dbReference type="PANTHER" id="PTHR45625">
    <property type="entry name" value="PEPTIDYL-PROLYL CIS-TRANS ISOMERASE-RELATED"/>
    <property type="match status" value="1"/>
</dbReference>
<feature type="compositionally biased region" description="Basic and acidic residues" evidence="5">
    <location>
        <begin position="322"/>
        <end position="334"/>
    </location>
</feature>
<feature type="compositionally biased region" description="Basic and acidic residues" evidence="5">
    <location>
        <begin position="186"/>
        <end position="197"/>
    </location>
</feature>
<comment type="caution">
    <text evidence="7">The sequence shown here is derived from an EMBL/GenBank/DDBJ whole genome shotgun (WGS) entry which is preliminary data.</text>
</comment>